<dbReference type="AlphaFoldDB" id="A0A7S2UQP3"/>
<feature type="compositionally biased region" description="Basic and acidic residues" evidence="2">
    <location>
        <begin position="143"/>
        <end position="153"/>
    </location>
</feature>
<reference evidence="3" key="1">
    <citation type="submission" date="2021-01" db="EMBL/GenBank/DDBJ databases">
        <authorList>
            <person name="Corre E."/>
            <person name="Pelletier E."/>
            <person name="Niang G."/>
            <person name="Scheremetjew M."/>
            <person name="Finn R."/>
            <person name="Kale V."/>
            <person name="Holt S."/>
            <person name="Cochrane G."/>
            <person name="Meng A."/>
            <person name="Brown T."/>
            <person name="Cohen L."/>
        </authorList>
    </citation>
    <scope>NUCLEOTIDE SEQUENCE</scope>
    <source>
        <strain evidence="3">CCMP2084</strain>
    </source>
</reference>
<keyword evidence="1" id="KW-0175">Coiled coil</keyword>
<gene>
    <name evidence="3" type="ORF">ASEP1449_LOCUS19134</name>
</gene>
<dbReference type="EMBL" id="HBHQ01028220">
    <property type="protein sequence ID" value="CAD9827300.1"/>
    <property type="molecule type" value="Transcribed_RNA"/>
</dbReference>
<name>A0A7S2UQP3_9STRA</name>
<evidence type="ECO:0000256" key="1">
    <source>
        <dbReference type="SAM" id="Coils"/>
    </source>
</evidence>
<feature type="coiled-coil region" evidence="1">
    <location>
        <begin position="545"/>
        <end position="621"/>
    </location>
</feature>
<protein>
    <submittedName>
        <fullName evidence="3">Uncharacterized protein</fullName>
    </submittedName>
</protein>
<feature type="region of interest" description="Disordered" evidence="2">
    <location>
        <begin position="33"/>
        <end position="65"/>
    </location>
</feature>
<feature type="coiled-coil region" evidence="1">
    <location>
        <begin position="212"/>
        <end position="303"/>
    </location>
</feature>
<evidence type="ECO:0000256" key="2">
    <source>
        <dbReference type="SAM" id="MobiDB-lite"/>
    </source>
</evidence>
<accession>A0A7S2UQP3</accession>
<proteinExistence type="predicted"/>
<feature type="region of interest" description="Disordered" evidence="2">
    <location>
        <begin position="143"/>
        <end position="170"/>
    </location>
</feature>
<feature type="coiled-coil region" evidence="1">
    <location>
        <begin position="396"/>
        <end position="519"/>
    </location>
</feature>
<feature type="compositionally biased region" description="Polar residues" evidence="2">
    <location>
        <begin position="53"/>
        <end position="65"/>
    </location>
</feature>
<sequence>MVAINVKEESFSTSLLVEEIASLRKRVKELESDQPIENERGGFRSRVGILNRKSANGNSSPGPSDQVVTALKKELADATTSKAEMEMDYLNILAKMEDDKRTFVELSKDLAEKEKLLDDKTKEIKQVSSKLAEKACRNKELEEEMREVSHKLQDNPAYTSDHSSEDVEKLKKELQEKANLIESLQSQTAGDTSGESRQADLQKAISLRDVYIADKKKELVKFQTDLNESRNENDHLKAEMKALQEQVTDMKNTDSAPSSQEVGALNEALADKSTQNESLTLELADVKQELQKSSKLVKSLKSEILDLVSKEIGKVESNANSKQHSNAMDALQKGNKMLKEEAQNLRKKNETESKFVLKLKTEILELTKERIAYEESAFTKFDERATKHRHDSDVEMQNLRKDLTSLNMQKVIMEKETENRVATIESSSRDLVAFLKGKLEEQKDELERLQIVLDEKEDHVRRMEKEVEQLCGGMNSMAYSRRDELDDLQEEVMRITSSAAAQTREIQSLKTQLEHCNHKHEAELAYLQTKLQQRTAGSPSNGMRAHMNEVLIQNLENEVKELKSRIVELQADKHSLNERLSERNGGQQGSSRTLQVLRDRNSQLKHDVEKLTYRCKKLEKHVTRVAI</sequence>
<evidence type="ECO:0000313" key="3">
    <source>
        <dbReference type="EMBL" id="CAD9827300.1"/>
    </source>
</evidence>
<organism evidence="3">
    <name type="scientific">Attheya septentrionalis</name>
    <dbReference type="NCBI Taxonomy" id="420275"/>
    <lineage>
        <taxon>Eukaryota</taxon>
        <taxon>Sar</taxon>
        <taxon>Stramenopiles</taxon>
        <taxon>Ochrophyta</taxon>
        <taxon>Bacillariophyta</taxon>
        <taxon>Coscinodiscophyceae</taxon>
        <taxon>Chaetocerotophycidae</taxon>
        <taxon>Chaetocerotales</taxon>
        <taxon>Attheyaceae</taxon>
        <taxon>Attheya</taxon>
    </lineage>
</organism>